<dbReference type="InterPro" id="IPR000873">
    <property type="entry name" value="AMP-dep_synth/lig_dom"/>
</dbReference>
<evidence type="ECO:0000313" key="7">
    <source>
        <dbReference type="EMBL" id="KMZ66502.1"/>
    </source>
</evidence>
<dbReference type="InterPro" id="IPR009081">
    <property type="entry name" value="PP-bd_ACP"/>
</dbReference>
<dbReference type="InterPro" id="IPR042099">
    <property type="entry name" value="ANL_N_sf"/>
</dbReference>
<evidence type="ECO:0000256" key="2">
    <source>
        <dbReference type="ARBA" id="ARBA00022450"/>
    </source>
</evidence>
<dbReference type="InterPro" id="IPR036736">
    <property type="entry name" value="ACP-like_sf"/>
</dbReference>
<comment type="catalytic activity">
    <reaction evidence="4">
        <text>(E)-4-coumarate + ATP + CoA = (E)-4-coumaroyl-CoA + AMP + diphosphate</text>
        <dbReference type="Rhea" id="RHEA:19641"/>
        <dbReference type="ChEBI" id="CHEBI:12876"/>
        <dbReference type="ChEBI" id="CHEBI:30616"/>
        <dbReference type="ChEBI" id="CHEBI:33019"/>
        <dbReference type="ChEBI" id="CHEBI:57287"/>
        <dbReference type="ChEBI" id="CHEBI:85008"/>
        <dbReference type="ChEBI" id="CHEBI:456215"/>
        <dbReference type="EC" id="6.2.1.12"/>
    </reaction>
    <physiologicalReaction direction="left-to-right" evidence="4">
        <dbReference type="Rhea" id="RHEA:19642"/>
    </physiologicalReaction>
</comment>
<dbReference type="PANTHER" id="PTHR44394">
    <property type="entry name" value="BETA-ALANINE-ACTIVATING ENZYME"/>
    <property type="match status" value="1"/>
</dbReference>
<evidence type="ECO:0000256" key="3">
    <source>
        <dbReference type="ARBA" id="ARBA00022553"/>
    </source>
</evidence>
<evidence type="ECO:0000259" key="5">
    <source>
        <dbReference type="Pfam" id="PF00501"/>
    </source>
</evidence>
<dbReference type="InterPro" id="IPR052091">
    <property type="entry name" value="Beta-ala_Activ/Resist"/>
</dbReference>
<dbReference type="PROSITE" id="PS00012">
    <property type="entry name" value="PHOSPHOPANTETHEINE"/>
    <property type="match status" value="1"/>
</dbReference>
<evidence type="ECO:0000256" key="4">
    <source>
        <dbReference type="ARBA" id="ARBA00034252"/>
    </source>
</evidence>
<protein>
    <recommendedName>
        <fullName evidence="1">4-coumarate--CoA ligase</fullName>
        <ecNumber evidence="1">6.2.1.12</ecNumber>
    </recommendedName>
</protein>
<keyword evidence="2" id="KW-0596">Phosphopantetheine</keyword>
<accession>A0A0K9PE29</accession>
<feature type="domain" description="AMP-dependent synthetase/ligase" evidence="5">
    <location>
        <begin position="138"/>
        <end position="460"/>
    </location>
</feature>
<evidence type="ECO:0000313" key="8">
    <source>
        <dbReference type="Proteomes" id="UP000036987"/>
    </source>
</evidence>
<dbReference type="SUPFAM" id="SSF56801">
    <property type="entry name" value="Acetyl-CoA synthetase-like"/>
    <property type="match status" value="1"/>
</dbReference>
<dbReference type="CDD" id="cd05930">
    <property type="entry name" value="A_NRPS"/>
    <property type="match status" value="1"/>
</dbReference>
<dbReference type="Gene3D" id="3.40.50.12780">
    <property type="entry name" value="N-terminal domain of ligase-like"/>
    <property type="match status" value="1"/>
</dbReference>
<dbReference type="GO" id="GO:0016207">
    <property type="term" value="F:4-coumarate-CoA ligase activity"/>
    <property type="evidence" value="ECO:0007669"/>
    <property type="project" value="UniProtKB-EC"/>
</dbReference>
<organism evidence="7 8">
    <name type="scientific">Zostera marina</name>
    <name type="common">Eelgrass</name>
    <dbReference type="NCBI Taxonomy" id="29655"/>
    <lineage>
        <taxon>Eukaryota</taxon>
        <taxon>Viridiplantae</taxon>
        <taxon>Streptophyta</taxon>
        <taxon>Embryophyta</taxon>
        <taxon>Tracheophyta</taxon>
        <taxon>Spermatophyta</taxon>
        <taxon>Magnoliopsida</taxon>
        <taxon>Liliopsida</taxon>
        <taxon>Zosteraceae</taxon>
        <taxon>Zostera</taxon>
    </lineage>
</organism>
<dbReference type="Proteomes" id="UP000036987">
    <property type="component" value="Unassembled WGS sequence"/>
</dbReference>
<dbReference type="STRING" id="29655.A0A0K9PE29"/>
<feature type="domain" description="Carrier" evidence="6">
    <location>
        <begin position="637"/>
        <end position="674"/>
    </location>
</feature>
<dbReference type="InterPro" id="IPR006162">
    <property type="entry name" value="Ppantetheine_attach_site"/>
</dbReference>
<dbReference type="GO" id="GO:0106290">
    <property type="term" value="F:trans-cinnamate-CoA ligase activity"/>
    <property type="evidence" value="ECO:0007669"/>
    <property type="project" value="UniProtKB-ARBA"/>
</dbReference>
<keyword evidence="3" id="KW-0597">Phosphoprotein</keyword>
<dbReference type="PANTHER" id="PTHR44394:SF1">
    <property type="entry name" value="BETA-ALANINE-ACTIVATING ENZYME"/>
    <property type="match status" value="1"/>
</dbReference>
<keyword evidence="8" id="KW-1185">Reference proteome</keyword>
<proteinExistence type="predicted"/>
<dbReference type="OMA" id="CYAVFTS"/>
<dbReference type="InterPro" id="IPR045851">
    <property type="entry name" value="AMP-bd_C_sf"/>
</dbReference>
<dbReference type="Gene3D" id="3.30.300.30">
    <property type="match status" value="1"/>
</dbReference>
<dbReference type="Gene3D" id="1.10.1200.10">
    <property type="entry name" value="ACP-like"/>
    <property type="match status" value="1"/>
</dbReference>
<dbReference type="Pfam" id="PF00501">
    <property type="entry name" value="AMP-binding"/>
    <property type="match status" value="1"/>
</dbReference>
<evidence type="ECO:0000256" key="1">
    <source>
        <dbReference type="ARBA" id="ARBA00012959"/>
    </source>
</evidence>
<dbReference type="PROSITE" id="PS00455">
    <property type="entry name" value="AMP_BINDING"/>
    <property type="match status" value="1"/>
</dbReference>
<dbReference type="GO" id="GO:0009698">
    <property type="term" value="P:phenylpropanoid metabolic process"/>
    <property type="evidence" value="ECO:0007669"/>
    <property type="project" value="UniProtKB-ARBA"/>
</dbReference>
<gene>
    <name evidence="7" type="ORF">ZOSMA_29G01660</name>
</gene>
<dbReference type="EMBL" id="LFYR01000980">
    <property type="protein sequence ID" value="KMZ66502.1"/>
    <property type="molecule type" value="Genomic_DNA"/>
</dbReference>
<dbReference type="InterPro" id="IPR020845">
    <property type="entry name" value="AMP-binding_CS"/>
</dbReference>
<dbReference type="SUPFAM" id="SSF47336">
    <property type="entry name" value="ACP-like"/>
    <property type="match status" value="1"/>
</dbReference>
<dbReference type="OrthoDB" id="408177at2759"/>
<dbReference type="EC" id="6.2.1.12" evidence="1"/>
<evidence type="ECO:0000259" key="6">
    <source>
        <dbReference type="Pfam" id="PF00550"/>
    </source>
</evidence>
<reference evidence="8" key="1">
    <citation type="journal article" date="2016" name="Nature">
        <title>The genome of the seagrass Zostera marina reveals angiosperm adaptation to the sea.</title>
        <authorList>
            <person name="Olsen J.L."/>
            <person name="Rouze P."/>
            <person name="Verhelst B."/>
            <person name="Lin Y.-C."/>
            <person name="Bayer T."/>
            <person name="Collen J."/>
            <person name="Dattolo E."/>
            <person name="De Paoli E."/>
            <person name="Dittami S."/>
            <person name="Maumus F."/>
            <person name="Michel G."/>
            <person name="Kersting A."/>
            <person name="Lauritano C."/>
            <person name="Lohaus R."/>
            <person name="Toepel M."/>
            <person name="Tonon T."/>
            <person name="Vanneste K."/>
            <person name="Amirebrahimi M."/>
            <person name="Brakel J."/>
            <person name="Bostroem C."/>
            <person name="Chovatia M."/>
            <person name="Grimwood J."/>
            <person name="Jenkins J.W."/>
            <person name="Jueterbock A."/>
            <person name="Mraz A."/>
            <person name="Stam W.T."/>
            <person name="Tice H."/>
            <person name="Bornberg-Bauer E."/>
            <person name="Green P.J."/>
            <person name="Pearson G.A."/>
            <person name="Procaccini G."/>
            <person name="Duarte C.M."/>
            <person name="Schmutz J."/>
            <person name="Reusch T.B.H."/>
            <person name="Van de Peer Y."/>
        </authorList>
    </citation>
    <scope>NUCLEOTIDE SEQUENCE [LARGE SCALE GENOMIC DNA]</scope>
    <source>
        <strain evidence="8">cv. Finnish</strain>
    </source>
</reference>
<sequence>MSQTTIEETPPSHHCCIVHEFFKSASQNPNKIAVVHATGGLRLCRDLRERRIFFAEDAVVEEWCQKFRESSNPSLYKGDLRFTYGEILEAVDSLSRRVRRMLDDVDVVRPGGNSRTRKRLDVQKIGISDNYGRFPHIVGVNIGPSVEYIIAVLSILRCGEAFLPLDPLWPEERTALITSVSNASLVIKCNHSSHSTGGFEQDEPDRTANCACFVLHFSMQKGLSGNIDQPELVWPCQDKNPRLFSYLMYTSGSTGKPKGVCGMEKGLSNRFVWMQDLYPLLKDDVLLFKTSISFIDHIQEFLGAILTCTPIVVPPFNEMKENPFYLVDILKVYNISRLVTVPSLMRAVIPILQNSTTMDLHRSLKLLVLSGELFSISLWKVLCKLLPNTTILNLYGTTEVSGDCTYFDCKNLTKLLDTEIVSSVPIGIPITNCDVIIHGDHQNYEEGEIKVYGSCLFLGYIDDFYHGFYKKYTGSRQFFSTGDFARRLQSGDIVIVGRNDRIVKINGQRIALDEIENALIEYPDVDAAAVTFHGNLSNSSNLKAYIVQGKKNETQAEQITSGDNQHVDEGLVFSIKSWLLKKLPLGMLPSHYIFIDKLPLFPSGKIDYSILKISVSMQNKRRIFNGDRDFQDHLKIIKEIFCDALQVEEIEDEADFFSLGGNSISAAQVAFKLSINMKLLYQYSSPFQLLNFLIKPPHNFLTNHGKRLKLKDMYFFDGEDRHKIISKNKNDSSSSGLISTDIPLILRHSLPKDDSSWLSNFPKDSRYSFSRCNKVINGIEPSLNNPNDAKYILEMTSREDIFMQELWKFL</sequence>
<dbReference type="Pfam" id="PF00550">
    <property type="entry name" value="PP-binding"/>
    <property type="match status" value="1"/>
</dbReference>
<dbReference type="AlphaFoldDB" id="A0A0K9PE29"/>
<name>A0A0K9PE29_ZOSMR</name>
<comment type="caution">
    <text evidence="7">The sequence shown here is derived from an EMBL/GenBank/DDBJ whole genome shotgun (WGS) entry which is preliminary data.</text>
</comment>